<dbReference type="Proteomes" id="UP000322225">
    <property type="component" value="Chromosome 14"/>
</dbReference>
<reference evidence="2" key="1">
    <citation type="submission" date="2017-08" db="EMBL/GenBank/DDBJ databases">
        <authorList>
            <person name="Cuomo C."/>
            <person name="Billmyre B."/>
            <person name="Heitman J."/>
        </authorList>
    </citation>
    <scope>NUCLEOTIDE SEQUENCE</scope>
    <source>
        <strain evidence="2">CBS 12478</strain>
    </source>
</reference>
<dbReference type="RefSeq" id="XP_065824091.1">
    <property type="nucleotide sequence ID" value="XM_065968019.1"/>
</dbReference>
<dbReference type="GO" id="GO:0009251">
    <property type="term" value="P:glucan catabolic process"/>
    <property type="evidence" value="ECO:0007669"/>
    <property type="project" value="TreeGrafter"/>
</dbReference>
<dbReference type="PROSITE" id="PS51762">
    <property type="entry name" value="GH16_2"/>
    <property type="match status" value="1"/>
</dbReference>
<dbReference type="AlphaFoldDB" id="A0AAJ8LRS7"/>
<accession>A0AAJ8LRS7</accession>
<evidence type="ECO:0000259" key="1">
    <source>
        <dbReference type="PROSITE" id="PS51762"/>
    </source>
</evidence>
<reference evidence="2" key="2">
    <citation type="submission" date="2024-01" db="EMBL/GenBank/DDBJ databases">
        <title>Comparative genomics of Cryptococcus and Kwoniella reveals pathogenesis evolution and contrasting modes of karyotype evolution via chromosome fusion or intercentromeric recombination.</title>
        <authorList>
            <person name="Coelho M.A."/>
            <person name="David-Palma M."/>
            <person name="Shea T."/>
            <person name="Bowers K."/>
            <person name="McGinley-Smith S."/>
            <person name="Mohammad A.W."/>
            <person name="Gnirke A."/>
            <person name="Yurkov A.M."/>
            <person name="Nowrousian M."/>
            <person name="Sun S."/>
            <person name="Cuomo C.A."/>
            <person name="Heitman J."/>
        </authorList>
    </citation>
    <scope>NUCLEOTIDE SEQUENCE</scope>
    <source>
        <strain evidence="2">CBS 12478</strain>
    </source>
</reference>
<gene>
    <name evidence="2" type="ORF">CI109_107341</name>
</gene>
<dbReference type="CDD" id="cd02181">
    <property type="entry name" value="GH16_fungal_Lam16A_glucanase"/>
    <property type="match status" value="1"/>
</dbReference>
<name>A0AAJ8LRS7_9TREE</name>
<evidence type="ECO:0000313" key="2">
    <source>
        <dbReference type="EMBL" id="WWD22847.1"/>
    </source>
</evidence>
<dbReference type="GO" id="GO:0004553">
    <property type="term" value="F:hydrolase activity, hydrolyzing O-glycosyl compounds"/>
    <property type="evidence" value="ECO:0007669"/>
    <property type="project" value="InterPro"/>
</dbReference>
<keyword evidence="3" id="KW-1185">Reference proteome</keyword>
<dbReference type="KEGG" id="ksn:43590028"/>
<evidence type="ECO:0000313" key="3">
    <source>
        <dbReference type="Proteomes" id="UP000322225"/>
    </source>
</evidence>
<dbReference type="InterPro" id="IPR013320">
    <property type="entry name" value="ConA-like_dom_sf"/>
</dbReference>
<protein>
    <recommendedName>
        <fullName evidence="1">GH16 domain-containing protein</fullName>
    </recommendedName>
</protein>
<dbReference type="EMBL" id="CP144064">
    <property type="protein sequence ID" value="WWD22847.1"/>
    <property type="molecule type" value="Genomic_DNA"/>
</dbReference>
<organism evidence="2 3">
    <name type="scientific">Kwoniella shandongensis</name>
    <dbReference type="NCBI Taxonomy" id="1734106"/>
    <lineage>
        <taxon>Eukaryota</taxon>
        <taxon>Fungi</taxon>
        <taxon>Dikarya</taxon>
        <taxon>Basidiomycota</taxon>
        <taxon>Agaricomycotina</taxon>
        <taxon>Tremellomycetes</taxon>
        <taxon>Tremellales</taxon>
        <taxon>Cryptococcaceae</taxon>
        <taxon>Kwoniella</taxon>
    </lineage>
</organism>
<dbReference type="InterPro" id="IPR050546">
    <property type="entry name" value="Glycosyl_Hydrlase_16"/>
</dbReference>
<dbReference type="GeneID" id="43590028"/>
<sequence length="453" mass="49166">MHLPFSSRTKSYSTSGILPSFTAFFFILPTLVECGRPFPLPGGKTLQPLVPYRSATPPASTQKAITNRYARRDETIESVGRRMYSQSEIVDRGWGEKEKRDLIWELQIAYEGVTFFEGWDWFSAADPSHGLVQYQDWPTAFDQNLAFFTSDGIPGIQADHWSHLPVGTPRNSVRISSKGLFAGGLFIIDLALMPWGCGVWPAFSTLGYEGPWPSTGEIDIIEGIHAMTTNHTTPGCTTDQSAGLFTGTVRGTNCDSSHGGSGCSILSTSQSSFGMPFNEAGGGVFAMQWDGSGIRMWNWNRANIPQDISSESPKPVTWGTPVAAWDASTCDMGRFFQAQVLILNIDLCGDWAGNSYAQYTYCPGTCAEYISNPFNLNNTVMLINYIKVFQQSGTDFSMSQAENVSNLTGAGGAVGVPSASGISGADTGRSKEGLGFWKIWIVGLMVIGMVALL</sequence>
<dbReference type="Pfam" id="PF26113">
    <property type="entry name" value="GH16_XgeA"/>
    <property type="match status" value="1"/>
</dbReference>
<feature type="domain" description="GH16" evidence="1">
    <location>
        <begin position="50"/>
        <end position="394"/>
    </location>
</feature>
<dbReference type="InterPro" id="IPR000757">
    <property type="entry name" value="Beta-glucanase-like"/>
</dbReference>
<dbReference type="Gene3D" id="2.60.120.200">
    <property type="match status" value="1"/>
</dbReference>
<dbReference type="PANTHER" id="PTHR10963">
    <property type="entry name" value="GLYCOSYL HYDROLASE-RELATED"/>
    <property type="match status" value="1"/>
</dbReference>
<dbReference type="SUPFAM" id="SSF49899">
    <property type="entry name" value="Concanavalin A-like lectins/glucanases"/>
    <property type="match status" value="1"/>
</dbReference>
<dbReference type="PANTHER" id="PTHR10963:SF24">
    <property type="entry name" value="GLYCOSIDASE C21B10.07-RELATED"/>
    <property type="match status" value="1"/>
</dbReference>
<proteinExistence type="predicted"/>